<evidence type="ECO:0000313" key="2">
    <source>
        <dbReference type="EMBL" id="MCZ0861453.1"/>
    </source>
</evidence>
<keyword evidence="3" id="KW-1185">Reference proteome</keyword>
<keyword evidence="1" id="KW-0472">Membrane</keyword>
<accession>A0ABT4IK35</accession>
<feature type="transmembrane region" description="Helical" evidence="1">
    <location>
        <begin position="37"/>
        <end position="58"/>
    </location>
</feature>
<reference evidence="2" key="1">
    <citation type="submission" date="2022-12" db="EMBL/GenBank/DDBJ databases">
        <title>Isolation and characterisation of novel Methanocorpusculum spp. from native Australian herbivores indicates the genus is ancestrally host-associated.</title>
        <authorList>
            <person name="Volmer J.G."/>
            <person name="Soo R.M."/>
            <person name="Evans P.N."/>
            <person name="Hoedt E.C."/>
            <person name="Astorga Alsina A.L."/>
            <person name="Woodcroft B.J."/>
            <person name="Tyson G.W."/>
            <person name="Hugenholtz P."/>
            <person name="Morrison M."/>
        </authorList>
    </citation>
    <scope>NUCLEOTIDE SEQUENCE</scope>
    <source>
        <strain evidence="2">MG</strain>
    </source>
</reference>
<name>A0ABT4IK35_9EURY</name>
<comment type="caution">
    <text evidence="2">The sequence shown here is derived from an EMBL/GenBank/DDBJ whole genome shotgun (WGS) entry which is preliminary data.</text>
</comment>
<protein>
    <submittedName>
        <fullName evidence="2">Monovalent cation/H(+) antiporter subunit G</fullName>
    </submittedName>
</protein>
<feature type="transmembrane region" description="Helical" evidence="1">
    <location>
        <begin position="6"/>
        <end position="25"/>
    </location>
</feature>
<keyword evidence="1" id="KW-0812">Transmembrane</keyword>
<dbReference type="EMBL" id="JAPTGB010000024">
    <property type="protein sequence ID" value="MCZ0861453.1"/>
    <property type="molecule type" value="Genomic_DNA"/>
</dbReference>
<sequence>MIETVIIIFVLLSLFFSILGVIGLFRFPDFYTRIHAAGLVGSFGVLFAGCAVLLYAYTLWAAGEEAWFNYGAHVLLALVVVVVTATTSTHAIARSAYRSGNTPKVHVIDALEEDEPKMMAQEEARK</sequence>
<proteinExistence type="predicted"/>
<dbReference type="NCBIfam" id="TIGR01300">
    <property type="entry name" value="CPA3_mnhG_phaG"/>
    <property type="match status" value="1"/>
</dbReference>
<organism evidence="2 3">
    <name type="scientific">Methanocorpusculum petauri</name>
    <dbReference type="NCBI Taxonomy" id="3002863"/>
    <lineage>
        <taxon>Archaea</taxon>
        <taxon>Methanobacteriati</taxon>
        <taxon>Methanobacteriota</taxon>
        <taxon>Stenosarchaea group</taxon>
        <taxon>Methanomicrobia</taxon>
        <taxon>Methanomicrobiales</taxon>
        <taxon>Methanocorpusculaceae</taxon>
        <taxon>Methanocorpusculum</taxon>
    </lineage>
</organism>
<feature type="transmembrane region" description="Helical" evidence="1">
    <location>
        <begin position="70"/>
        <end position="93"/>
    </location>
</feature>
<dbReference type="PANTHER" id="PTHR34703">
    <property type="entry name" value="ANTIPORTER SUBUNIT MNHG2-RELATED"/>
    <property type="match status" value="1"/>
</dbReference>
<evidence type="ECO:0000256" key="1">
    <source>
        <dbReference type="SAM" id="Phobius"/>
    </source>
</evidence>
<evidence type="ECO:0000313" key="3">
    <source>
        <dbReference type="Proteomes" id="UP001141422"/>
    </source>
</evidence>
<dbReference type="PANTHER" id="PTHR34703:SF1">
    <property type="entry name" value="ANTIPORTER SUBUNIT MNHG2-RELATED"/>
    <property type="match status" value="1"/>
</dbReference>
<dbReference type="InterPro" id="IPR005133">
    <property type="entry name" value="PhaG_MnhG_YufB"/>
</dbReference>
<dbReference type="Pfam" id="PF03334">
    <property type="entry name" value="PhaG_MnhG_YufB"/>
    <property type="match status" value="1"/>
</dbReference>
<dbReference type="Proteomes" id="UP001141422">
    <property type="component" value="Unassembled WGS sequence"/>
</dbReference>
<keyword evidence="1" id="KW-1133">Transmembrane helix</keyword>
<dbReference type="RefSeq" id="WP_268925643.1">
    <property type="nucleotide sequence ID" value="NZ_JAPTGB010000024.1"/>
</dbReference>
<gene>
    <name evidence="2" type="primary">mnhG</name>
    <name evidence="2" type="ORF">O0S10_09520</name>
</gene>